<comment type="pathway">
    <text evidence="3 11">Cofactor biosynthesis; thiamine diphosphate biosynthesis; 4-methyl-5-(2-phosphoethyl)-thiazole from 5-(2-hydroxyethyl)-4-methylthiazole: step 1/1.</text>
</comment>
<evidence type="ECO:0000313" key="13">
    <source>
        <dbReference type="Proteomes" id="UP000078582"/>
    </source>
</evidence>
<dbReference type="Pfam" id="PF02110">
    <property type="entry name" value="HK"/>
    <property type="match status" value="1"/>
</dbReference>
<evidence type="ECO:0000256" key="6">
    <source>
        <dbReference type="ARBA" id="ARBA00022741"/>
    </source>
</evidence>
<name>A0A192GZ82_9LACO</name>
<dbReference type="KEGG" id="lbt:AYR52_10225"/>
<dbReference type="OrthoDB" id="9778146at2"/>
<dbReference type="GO" id="GO:0004417">
    <property type="term" value="F:hydroxyethylthiazole kinase activity"/>
    <property type="evidence" value="ECO:0007669"/>
    <property type="project" value="UniProtKB-UniRule"/>
</dbReference>
<proteinExistence type="inferred from homology"/>
<evidence type="ECO:0000256" key="9">
    <source>
        <dbReference type="ARBA" id="ARBA00022842"/>
    </source>
</evidence>
<keyword evidence="7 11" id="KW-0418">Kinase</keyword>
<protein>
    <recommendedName>
        <fullName evidence="11">Hydroxyethylthiazole kinase</fullName>
        <ecNumber evidence="11">2.7.1.50</ecNumber>
    </recommendedName>
    <alternativeName>
        <fullName evidence="11">4-methyl-5-beta-hydroxyethylthiazole kinase</fullName>
        <shortName evidence="11">TH kinase</shortName>
        <shortName evidence="11">Thz kinase</shortName>
    </alternativeName>
</protein>
<evidence type="ECO:0000256" key="8">
    <source>
        <dbReference type="ARBA" id="ARBA00022840"/>
    </source>
</evidence>
<dbReference type="NCBIfam" id="NF006830">
    <property type="entry name" value="PRK09355.1"/>
    <property type="match status" value="1"/>
</dbReference>
<feature type="binding site" evidence="11">
    <location>
        <position position="41"/>
    </location>
    <ligand>
        <name>substrate</name>
    </ligand>
</feature>
<dbReference type="InterPro" id="IPR000417">
    <property type="entry name" value="Hyethyz_kinase"/>
</dbReference>
<evidence type="ECO:0000256" key="10">
    <source>
        <dbReference type="ARBA" id="ARBA00022977"/>
    </source>
</evidence>
<sequence>MKLALLEQLRQRNPLVFTIANFVTVNDVANGLIAIGAAPMMSLEPAEAQEMVTAADGITLNLGTLTQQQIGQMHSVGYYAQLANKPVVLDPVAVGAIAFRKKIAREILAAFPVNLIRGNAGEITALVDVAWQAKGVDAGHGEADLQKVAKQVAQRYDCVVVITGPTDIVTDGQRLTLIENGSALFPLMTGSGDLLSSICAAFLALTTETVDDFSAVTAACQIYATTGELAAQSLTAELPNSFRTALIDRLHTVTVAEIEKVARYQELK</sequence>
<dbReference type="UniPathway" id="UPA00060">
    <property type="reaction ID" value="UER00139"/>
</dbReference>
<keyword evidence="6 11" id="KW-0547">Nucleotide-binding</keyword>
<dbReference type="EMBL" id="CP014873">
    <property type="protein sequence ID" value="ANK61839.1"/>
    <property type="molecule type" value="Genomic_DNA"/>
</dbReference>
<evidence type="ECO:0000256" key="7">
    <source>
        <dbReference type="ARBA" id="ARBA00022777"/>
    </source>
</evidence>
<evidence type="ECO:0000256" key="11">
    <source>
        <dbReference type="HAMAP-Rule" id="MF_00228"/>
    </source>
</evidence>
<dbReference type="GO" id="GO:0000287">
    <property type="term" value="F:magnesium ion binding"/>
    <property type="evidence" value="ECO:0007669"/>
    <property type="project" value="UniProtKB-UniRule"/>
</dbReference>
<keyword evidence="5 11" id="KW-0479">Metal-binding</keyword>
<evidence type="ECO:0000256" key="3">
    <source>
        <dbReference type="ARBA" id="ARBA00004868"/>
    </source>
</evidence>
<accession>A0A192GZ82</accession>
<keyword evidence="10 11" id="KW-0784">Thiamine biosynthesis</keyword>
<gene>
    <name evidence="11" type="primary">thiM</name>
    <name evidence="12" type="ORF">AYR53_03080</name>
</gene>
<keyword evidence="13" id="KW-1185">Reference proteome</keyword>
<feature type="binding site" evidence="11">
    <location>
        <position position="190"/>
    </location>
    <ligand>
        <name>substrate</name>
    </ligand>
</feature>
<comment type="cofactor">
    <cofactor evidence="2 11">
        <name>Mg(2+)</name>
        <dbReference type="ChEBI" id="CHEBI:18420"/>
    </cofactor>
</comment>
<dbReference type="PIRSF" id="PIRSF000513">
    <property type="entry name" value="Thz_kinase"/>
    <property type="match status" value="1"/>
</dbReference>
<dbReference type="EC" id="2.7.1.50" evidence="11"/>
<dbReference type="Gene3D" id="3.40.1190.20">
    <property type="match status" value="1"/>
</dbReference>
<feature type="binding site" evidence="11">
    <location>
        <position position="163"/>
    </location>
    <ligand>
        <name>ATP</name>
        <dbReference type="ChEBI" id="CHEBI:30616"/>
    </ligand>
</feature>
<dbReference type="STRING" id="375175.AYR53_03080"/>
<comment type="function">
    <text evidence="11">Catalyzes the phosphorylation of the hydroxyl group of 4-methyl-5-beta-hydroxyethylthiazole (THZ).</text>
</comment>
<comment type="catalytic activity">
    <reaction evidence="1 11">
        <text>5-(2-hydroxyethyl)-4-methylthiazole + ATP = 4-methyl-5-(2-phosphooxyethyl)-thiazole + ADP + H(+)</text>
        <dbReference type="Rhea" id="RHEA:24212"/>
        <dbReference type="ChEBI" id="CHEBI:15378"/>
        <dbReference type="ChEBI" id="CHEBI:17957"/>
        <dbReference type="ChEBI" id="CHEBI:30616"/>
        <dbReference type="ChEBI" id="CHEBI:58296"/>
        <dbReference type="ChEBI" id="CHEBI:456216"/>
        <dbReference type="EC" id="2.7.1.50"/>
    </reaction>
</comment>
<keyword evidence="4 11" id="KW-0808">Transferase</keyword>
<organism evidence="12 13">
    <name type="scientific">Loigolactobacillus backii</name>
    <dbReference type="NCBI Taxonomy" id="375175"/>
    <lineage>
        <taxon>Bacteria</taxon>
        <taxon>Bacillati</taxon>
        <taxon>Bacillota</taxon>
        <taxon>Bacilli</taxon>
        <taxon>Lactobacillales</taxon>
        <taxon>Lactobacillaceae</taxon>
        <taxon>Loigolactobacillus</taxon>
    </lineage>
</organism>
<dbReference type="SUPFAM" id="SSF53613">
    <property type="entry name" value="Ribokinase-like"/>
    <property type="match status" value="1"/>
</dbReference>
<reference evidence="12 13" key="1">
    <citation type="submission" date="2016-03" db="EMBL/GenBank/DDBJ databases">
        <title>Pediococcus and Lactobacillus from brewery environment - whole genome sequencing and assembly.</title>
        <authorList>
            <person name="Behr J."/>
            <person name="Geissler A.J."/>
            <person name="Vogel R.F."/>
        </authorList>
    </citation>
    <scope>NUCLEOTIDE SEQUENCE [LARGE SCALE GENOMIC DNA]</scope>
    <source>
        <strain evidence="12 13">TMW 1.1989</strain>
    </source>
</reference>
<keyword evidence="9 11" id="KW-0460">Magnesium</keyword>
<dbReference type="PRINTS" id="PR01099">
    <property type="entry name" value="HYETHTZKNASE"/>
</dbReference>
<dbReference type="GO" id="GO:0005524">
    <property type="term" value="F:ATP binding"/>
    <property type="evidence" value="ECO:0007669"/>
    <property type="project" value="UniProtKB-UniRule"/>
</dbReference>
<dbReference type="RefSeq" id="WP_068225909.1">
    <property type="nucleotide sequence ID" value="NZ_CP014623.1"/>
</dbReference>
<dbReference type="GeneID" id="42981222"/>
<evidence type="ECO:0000256" key="2">
    <source>
        <dbReference type="ARBA" id="ARBA00001946"/>
    </source>
</evidence>
<dbReference type="GO" id="GO:0009229">
    <property type="term" value="P:thiamine diphosphate biosynthetic process"/>
    <property type="evidence" value="ECO:0007669"/>
    <property type="project" value="UniProtKB-UniRule"/>
</dbReference>
<evidence type="ECO:0000256" key="5">
    <source>
        <dbReference type="ARBA" id="ARBA00022723"/>
    </source>
</evidence>
<evidence type="ECO:0000313" key="12">
    <source>
        <dbReference type="EMBL" id="ANK61839.1"/>
    </source>
</evidence>
<evidence type="ECO:0000256" key="1">
    <source>
        <dbReference type="ARBA" id="ARBA00001771"/>
    </source>
</evidence>
<dbReference type="GO" id="GO:0009228">
    <property type="term" value="P:thiamine biosynthetic process"/>
    <property type="evidence" value="ECO:0007669"/>
    <property type="project" value="UniProtKB-KW"/>
</dbReference>
<dbReference type="AlphaFoldDB" id="A0A192GZ82"/>
<comment type="similarity">
    <text evidence="11">Belongs to the Thz kinase family.</text>
</comment>
<evidence type="ECO:0000256" key="4">
    <source>
        <dbReference type="ARBA" id="ARBA00022679"/>
    </source>
</evidence>
<feature type="binding site" evidence="11">
    <location>
        <position position="117"/>
    </location>
    <ligand>
        <name>ATP</name>
        <dbReference type="ChEBI" id="CHEBI:30616"/>
    </ligand>
</feature>
<keyword evidence="8 11" id="KW-0067">ATP-binding</keyword>
<dbReference type="InterPro" id="IPR029056">
    <property type="entry name" value="Ribokinase-like"/>
</dbReference>
<dbReference type="CDD" id="cd01170">
    <property type="entry name" value="THZ_kinase"/>
    <property type="match status" value="1"/>
</dbReference>
<dbReference type="HAMAP" id="MF_00228">
    <property type="entry name" value="Thz_kinase"/>
    <property type="match status" value="1"/>
</dbReference>
<dbReference type="Proteomes" id="UP000078582">
    <property type="component" value="Chromosome"/>
</dbReference>